<evidence type="ECO:0000256" key="1">
    <source>
        <dbReference type="ARBA" id="ARBA00022517"/>
    </source>
</evidence>
<evidence type="ECO:0000256" key="5">
    <source>
        <dbReference type="ARBA" id="ARBA00022777"/>
    </source>
</evidence>
<dbReference type="InterPro" id="IPR020618">
    <property type="entry name" value="Adenyl_kinase_AK6"/>
</dbReference>
<dbReference type="AlphaFoldDB" id="A0A557SSX6"/>
<keyword evidence="8" id="KW-1185">Reference proteome</keyword>
<evidence type="ECO:0000256" key="6">
    <source>
        <dbReference type="ARBA" id="ARBA00022840"/>
    </source>
</evidence>
<dbReference type="Gene3D" id="3.40.50.300">
    <property type="entry name" value="P-loop containing nucleotide triphosphate hydrolases"/>
    <property type="match status" value="1"/>
</dbReference>
<dbReference type="SUPFAM" id="SSF52540">
    <property type="entry name" value="P-loop containing nucleoside triphosphate hydrolases"/>
    <property type="match status" value="1"/>
</dbReference>
<keyword evidence="2" id="KW-0698">rRNA processing</keyword>
<gene>
    <name evidence="7" type="ORF">NARC_130027</name>
</gene>
<comment type="caution">
    <text evidence="7">The sequence shown here is derived from an EMBL/GenBank/DDBJ whole genome shotgun (WGS) entry which is preliminary data.</text>
</comment>
<dbReference type="GO" id="GO:0006364">
    <property type="term" value="P:rRNA processing"/>
    <property type="evidence" value="ECO:0007669"/>
    <property type="project" value="UniProtKB-KW"/>
</dbReference>
<protein>
    <submittedName>
        <fullName evidence="7">Putative adenylate kinase</fullName>
    </submittedName>
</protein>
<dbReference type="InterPro" id="IPR027417">
    <property type="entry name" value="P-loop_NTPase"/>
</dbReference>
<reference evidence="7 8" key="1">
    <citation type="journal article" date="2019" name="Front. Microbiol.">
        <title>Ammonia Oxidation by the Arctic Terrestrial Thaumarchaeote Candidatus Nitrosocosmicus arcticus Is Stimulated by Increasing Temperatures.</title>
        <authorList>
            <person name="Alves R.J.E."/>
            <person name="Kerou M."/>
            <person name="Zappe A."/>
            <person name="Bittner R."/>
            <person name="Abby S.S."/>
            <person name="Schmidt H.A."/>
            <person name="Pfeifer K."/>
            <person name="Schleper C."/>
        </authorList>
    </citation>
    <scope>NUCLEOTIDE SEQUENCE [LARGE SCALE GENOMIC DNA]</scope>
    <source>
        <strain evidence="7 8">Kfb</strain>
    </source>
</reference>
<dbReference type="EMBL" id="VOAH01000013">
    <property type="protein sequence ID" value="TVP39688.1"/>
    <property type="molecule type" value="Genomic_DNA"/>
</dbReference>
<keyword evidence="6" id="KW-0067">ATP-binding</keyword>
<evidence type="ECO:0000256" key="2">
    <source>
        <dbReference type="ARBA" id="ARBA00022552"/>
    </source>
</evidence>
<dbReference type="OrthoDB" id="8730at2157"/>
<evidence type="ECO:0000313" key="7">
    <source>
        <dbReference type="EMBL" id="TVP39688.1"/>
    </source>
</evidence>
<dbReference type="Proteomes" id="UP000315289">
    <property type="component" value="Unassembled WGS sequence"/>
</dbReference>
<dbReference type="GO" id="GO:0004017">
    <property type="term" value="F:AMP kinase activity"/>
    <property type="evidence" value="ECO:0007669"/>
    <property type="project" value="InterPro"/>
</dbReference>
<dbReference type="PANTHER" id="PTHR12595:SF0">
    <property type="entry name" value="ADENYLATE KINASE ISOENZYME 6"/>
    <property type="match status" value="1"/>
</dbReference>
<dbReference type="GO" id="GO:0016887">
    <property type="term" value="F:ATP hydrolysis activity"/>
    <property type="evidence" value="ECO:0007669"/>
    <property type="project" value="InterPro"/>
</dbReference>
<evidence type="ECO:0000313" key="8">
    <source>
        <dbReference type="Proteomes" id="UP000315289"/>
    </source>
</evidence>
<dbReference type="RefSeq" id="WP_186434254.1">
    <property type="nucleotide sequence ID" value="NZ_ML675588.1"/>
</dbReference>
<keyword evidence="1" id="KW-0690">Ribosome biogenesis</keyword>
<accession>A0A557SSX6</accession>
<dbReference type="PANTHER" id="PTHR12595">
    <property type="entry name" value="POS9-ACTIVATING FACTOR FAP7-RELATED"/>
    <property type="match status" value="1"/>
</dbReference>
<evidence type="ECO:0000256" key="3">
    <source>
        <dbReference type="ARBA" id="ARBA00022679"/>
    </source>
</evidence>
<dbReference type="GO" id="GO:0005524">
    <property type="term" value="F:ATP binding"/>
    <property type="evidence" value="ECO:0007669"/>
    <property type="project" value="UniProtKB-KW"/>
</dbReference>
<dbReference type="Pfam" id="PF13238">
    <property type="entry name" value="AAA_18"/>
    <property type="match status" value="1"/>
</dbReference>
<proteinExistence type="predicted"/>
<keyword evidence="5 7" id="KW-0418">Kinase</keyword>
<organism evidence="7 8">
    <name type="scientific">Candidatus Nitrosocosmicus arcticus</name>
    <dbReference type="NCBI Taxonomy" id="2035267"/>
    <lineage>
        <taxon>Archaea</taxon>
        <taxon>Nitrososphaerota</taxon>
        <taxon>Nitrososphaeria</taxon>
        <taxon>Nitrososphaerales</taxon>
        <taxon>Nitrososphaeraceae</taxon>
        <taxon>Candidatus Nitrosocosmicus</taxon>
    </lineage>
</organism>
<evidence type="ECO:0000256" key="4">
    <source>
        <dbReference type="ARBA" id="ARBA00022741"/>
    </source>
</evidence>
<keyword evidence="4" id="KW-0547">Nucleotide-binding</keyword>
<sequence length="191" mass="21613">MKIILSGTPGVGKHTVAAILSSLFDKVPIVDINKIILSENLLISSQRGNHDVDIQKSFDFLTLMLSKKEYQDSIIVGHLAPYVVDPLLVDLAVILRRSPYELRKIYEDRLYSQTKISDNMVAEILGIISYDALKNFEFSKLSELEIATGVLPSLSAQKIVNMYMDKKQRSFGNIDWLPLIQNDPNMLKFLK</sequence>
<name>A0A557SSX6_9ARCH</name>
<keyword evidence="3" id="KW-0808">Transferase</keyword>